<evidence type="ECO:0000256" key="2">
    <source>
        <dbReference type="ARBA" id="ARBA00005204"/>
    </source>
</evidence>
<dbReference type="GO" id="GO:0000105">
    <property type="term" value="P:L-histidine biosynthetic process"/>
    <property type="evidence" value="ECO:0007669"/>
    <property type="project" value="UniProtKB-UniPathway"/>
</dbReference>
<dbReference type="PANTHER" id="PTHR42945">
    <property type="entry name" value="HISTIDINE BIOSYNTHESIS BIFUNCTIONAL PROTEIN"/>
    <property type="match status" value="1"/>
</dbReference>
<evidence type="ECO:0000256" key="4">
    <source>
        <dbReference type="ARBA" id="ARBA00022605"/>
    </source>
</evidence>
<proteinExistence type="predicted"/>
<reference evidence="9" key="1">
    <citation type="submission" date="2020-05" db="EMBL/GenBank/DDBJ databases">
        <authorList>
            <person name="Chiriac C."/>
            <person name="Salcher M."/>
            <person name="Ghai R."/>
            <person name="Kavagutti S V."/>
        </authorList>
    </citation>
    <scope>NUCLEOTIDE SEQUENCE</scope>
</reference>
<keyword evidence="5" id="KW-0547">Nucleotide-binding</keyword>
<evidence type="ECO:0000256" key="3">
    <source>
        <dbReference type="ARBA" id="ARBA00012414"/>
    </source>
</evidence>
<dbReference type="CDD" id="cd11547">
    <property type="entry name" value="NTP-PPase_HisE"/>
    <property type="match status" value="1"/>
</dbReference>
<evidence type="ECO:0000256" key="8">
    <source>
        <dbReference type="ARBA" id="ARBA00023102"/>
    </source>
</evidence>
<dbReference type="AlphaFoldDB" id="A0A6J6EDA4"/>
<dbReference type="NCBIfam" id="NF001610">
    <property type="entry name" value="PRK00400.1-1"/>
    <property type="match status" value="1"/>
</dbReference>
<keyword evidence="4" id="KW-0028">Amino-acid biosynthesis</keyword>
<name>A0A6J6EDA4_9ZZZZ</name>
<gene>
    <name evidence="9" type="ORF">UFOPK1740_00465</name>
</gene>
<sequence>MKSFEQLWTELSDKVEKNDSNSASVKLVNQGVHAVGKKVVEEASEAWMACEHEDKNRAAEEISQLIYQTQLLMLAANVSLDDVYKKL</sequence>
<accession>A0A6J6EDA4</accession>
<comment type="pathway">
    <text evidence="2">Amino-acid biosynthesis; L-histidine biosynthesis; L-histidine from 5-phospho-alpha-D-ribose 1-diphosphate: step 2/9.</text>
</comment>
<dbReference type="GO" id="GO:0005524">
    <property type="term" value="F:ATP binding"/>
    <property type="evidence" value="ECO:0007669"/>
    <property type="project" value="UniProtKB-KW"/>
</dbReference>
<dbReference type="SUPFAM" id="SSF101386">
    <property type="entry name" value="all-alpha NTP pyrophosphatases"/>
    <property type="match status" value="1"/>
</dbReference>
<dbReference type="GO" id="GO:0004636">
    <property type="term" value="F:phosphoribosyl-ATP diphosphatase activity"/>
    <property type="evidence" value="ECO:0007669"/>
    <property type="project" value="UniProtKB-EC"/>
</dbReference>
<keyword evidence="7" id="KW-0067">ATP-binding</keyword>
<evidence type="ECO:0000256" key="6">
    <source>
        <dbReference type="ARBA" id="ARBA00022801"/>
    </source>
</evidence>
<evidence type="ECO:0000256" key="7">
    <source>
        <dbReference type="ARBA" id="ARBA00022840"/>
    </source>
</evidence>
<protein>
    <recommendedName>
        <fullName evidence="3">phosphoribosyl-ATP diphosphatase</fullName>
        <ecNumber evidence="3">3.6.1.31</ecNumber>
    </recommendedName>
</protein>
<comment type="catalytic activity">
    <reaction evidence="1">
        <text>1-(5-phospho-beta-D-ribosyl)-ATP + H2O = 1-(5-phospho-beta-D-ribosyl)-5'-AMP + diphosphate + H(+)</text>
        <dbReference type="Rhea" id="RHEA:22828"/>
        <dbReference type="ChEBI" id="CHEBI:15377"/>
        <dbReference type="ChEBI" id="CHEBI:15378"/>
        <dbReference type="ChEBI" id="CHEBI:33019"/>
        <dbReference type="ChEBI" id="CHEBI:59457"/>
        <dbReference type="ChEBI" id="CHEBI:73183"/>
        <dbReference type="EC" id="3.6.1.31"/>
    </reaction>
</comment>
<dbReference type="UniPathway" id="UPA00031">
    <property type="reaction ID" value="UER00007"/>
</dbReference>
<dbReference type="PANTHER" id="PTHR42945:SF1">
    <property type="entry name" value="HISTIDINE BIOSYNTHESIS BIFUNCTIONAL PROTEIN HIS7"/>
    <property type="match status" value="1"/>
</dbReference>
<dbReference type="EMBL" id="CAEZTU010000012">
    <property type="protein sequence ID" value="CAB4574372.1"/>
    <property type="molecule type" value="Genomic_DNA"/>
</dbReference>
<dbReference type="EC" id="3.6.1.31" evidence="3"/>
<evidence type="ECO:0000313" key="9">
    <source>
        <dbReference type="EMBL" id="CAB4574372.1"/>
    </source>
</evidence>
<evidence type="ECO:0000256" key="1">
    <source>
        <dbReference type="ARBA" id="ARBA00001460"/>
    </source>
</evidence>
<dbReference type="NCBIfam" id="TIGR03188">
    <property type="entry name" value="histidine_hisI"/>
    <property type="match status" value="1"/>
</dbReference>
<evidence type="ECO:0000256" key="5">
    <source>
        <dbReference type="ARBA" id="ARBA00022741"/>
    </source>
</evidence>
<dbReference type="InterPro" id="IPR021130">
    <property type="entry name" value="PRib-ATP_PPHydrolase-like"/>
</dbReference>
<dbReference type="Pfam" id="PF01503">
    <property type="entry name" value="PRA-PH"/>
    <property type="match status" value="1"/>
</dbReference>
<keyword evidence="6" id="KW-0378">Hydrolase</keyword>
<organism evidence="9">
    <name type="scientific">freshwater metagenome</name>
    <dbReference type="NCBI Taxonomy" id="449393"/>
    <lineage>
        <taxon>unclassified sequences</taxon>
        <taxon>metagenomes</taxon>
        <taxon>ecological metagenomes</taxon>
    </lineage>
</organism>
<keyword evidence="8" id="KW-0368">Histidine biosynthesis</keyword>
<dbReference type="Gene3D" id="1.10.287.1080">
    <property type="entry name" value="MazG-like"/>
    <property type="match status" value="1"/>
</dbReference>
<dbReference type="InterPro" id="IPR008179">
    <property type="entry name" value="HisE"/>
</dbReference>